<evidence type="ECO:0000256" key="2">
    <source>
        <dbReference type="ARBA" id="ARBA00022679"/>
    </source>
</evidence>
<evidence type="ECO:0000256" key="7">
    <source>
        <dbReference type="ARBA" id="ARBA00048478"/>
    </source>
</evidence>
<dbReference type="GO" id="GO:0005524">
    <property type="term" value="F:ATP binding"/>
    <property type="evidence" value="ECO:0007669"/>
    <property type="project" value="UniProtKB-UniRule"/>
</dbReference>
<evidence type="ECO:0000256" key="8">
    <source>
        <dbReference type="HAMAP-Rule" id="MF_00238"/>
    </source>
</evidence>
<keyword evidence="8" id="KW-0963">Cytoplasm</keyword>
<evidence type="ECO:0000313" key="10">
    <source>
        <dbReference type="EMBL" id="HJB40117.1"/>
    </source>
</evidence>
<keyword evidence="3 8" id="KW-0547">Nucleotide-binding</keyword>
<feature type="domain" description="Cytidylate kinase" evidence="9">
    <location>
        <begin position="5"/>
        <end position="216"/>
    </location>
</feature>
<dbReference type="GO" id="GO:0006220">
    <property type="term" value="P:pyrimidine nucleotide metabolic process"/>
    <property type="evidence" value="ECO:0007669"/>
    <property type="project" value="UniProtKB-UniRule"/>
</dbReference>
<dbReference type="NCBIfam" id="TIGR00017">
    <property type="entry name" value="cmk"/>
    <property type="match status" value="1"/>
</dbReference>
<accession>A0A9D2M2S7</accession>
<keyword evidence="4 8" id="KW-0418">Kinase</keyword>
<dbReference type="EC" id="2.7.4.25" evidence="8"/>
<dbReference type="CDD" id="cd02020">
    <property type="entry name" value="CMPK"/>
    <property type="match status" value="1"/>
</dbReference>
<dbReference type="GO" id="GO:0015949">
    <property type="term" value="P:nucleobase-containing small molecule interconversion"/>
    <property type="evidence" value="ECO:0007669"/>
    <property type="project" value="TreeGrafter"/>
</dbReference>
<dbReference type="Gene3D" id="3.40.50.300">
    <property type="entry name" value="P-loop containing nucleotide triphosphate hydrolases"/>
    <property type="match status" value="1"/>
</dbReference>
<evidence type="ECO:0000256" key="4">
    <source>
        <dbReference type="ARBA" id="ARBA00022777"/>
    </source>
</evidence>
<dbReference type="EMBL" id="DWYA01000058">
    <property type="protein sequence ID" value="HJB40117.1"/>
    <property type="molecule type" value="Genomic_DNA"/>
</dbReference>
<dbReference type="InterPro" id="IPR027417">
    <property type="entry name" value="P-loop_NTPase"/>
</dbReference>
<feature type="binding site" evidence="8">
    <location>
        <begin position="9"/>
        <end position="17"/>
    </location>
    <ligand>
        <name>ATP</name>
        <dbReference type="ChEBI" id="CHEBI:30616"/>
    </ligand>
</feature>
<dbReference type="HAMAP" id="MF_00238">
    <property type="entry name" value="Cytidyl_kinase_type1"/>
    <property type="match status" value="1"/>
</dbReference>
<gene>
    <name evidence="8 10" type="primary">cmk</name>
    <name evidence="10" type="ORF">H9943_06945</name>
</gene>
<reference evidence="10" key="2">
    <citation type="submission" date="2021-04" db="EMBL/GenBank/DDBJ databases">
        <authorList>
            <person name="Gilroy R."/>
        </authorList>
    </citation>
    <scope>NUCLEOTIDE SEQUENCE</scope>
    <source>
        <strain evidence="10">ChiBcec8-14828</strain>
    </source>
</reference>
<evidence type="ECO:0000259" key="9">
    <source>
        <dbReference type="Pfam" id="PF02224"/>
    </source>
</evidence>
<sequence length="224" mass="25004">MSFAVAIDGPSGAGKSSLAKKLAQHYGLFYIDTGAMYRAIALYAMRRGIEPKDHENVVPLLREIYLELRCENGEQHLYMNGEDVTQEVRKEAVGMGAAGVSSCGQVRAFLVDWQRALAQQEDIIMDGRDIGTVVLPNAQVKIFLTASAAVRAQRRYLELCEKGQQTTYEQVLADVEKRDYEDTHRAQSPLCQAQDAVLVDTSECDFDEAFRRLCHVVDQKRKGG</sequence>
<dbReference type="SUPFAM" id="SSF52540">
    <property type="entry name" value="P-loop containing nucleoside triphosphate hydrolases"/>
    <property type="match status" value="1"/>
</dbReference>
<proteinExistence type="inferred from homology"/>
<dbReference type="PANTHER" id="PTHR21299">
    <property type="entry name" value="CYTIDYLATE KINASE/PANTOATE-BETA-ALANINE LIGASE"/>
    <property type="match status" value="1"/>
</dbReference>
<comment type="catalytic activity">
    <reaction evidence="6 8">
        <text>dCMP + ATP = dCDP + ADP</text>
        <dbReference type="Rhea" id="RHEA:25094"/>
        <dbReference type="ChEBI" id="CHEBI:30616"/>
        <dbReference type="ChEBI" id="CHEBI:57566"/>
        <dbReference type="ChEBI" id="CHEBI:58593"/>
        <dbReference type="ChEBI" id="CHEBI:456216"/>
        <dbReference type="EC" id="2.7.4.25"/>
    </reaction>
</comment>
<comment type="catalytic activity">
    <reaction evidence="7 8">
        <text>CMP + ATP = CDP + ADP</text>
        <dbReference type="Rhea" id="RHEA:11600"/>
        <dbReference type="ChEBI" id="CHEBI:30616"/>
        <dbReference type="ChEBI" id="CHEBI:58069"/>
        <dbReference type="ChEBI" id="CHEBI:60377"/>
        <dbReference type="ChEBI" id="CHEBI:456216"/>
        <dbReference type="EC" id="2.7.4.25"/>
    </reaction>
</comment>
<comment type="subcellular location">
    <subcellularLocation>
        <location evidence="8">Cytoplasm</location>
    </subcellularLocation>
</comment>
<dbReference type="InterPro" id="IPR011994">
    <property type="entry name" value="Cytidylate_kinase_dom"/>
</dbReference>
<evidence type="ECO:0000313" key="11">
    <source>
        <dbReference type="Proteomes" id="UP000824209"/>
    </source>
</evidence>
<organism evidence="10 11">
    <name type="scientific">Candidatus Ruthenibacterium avium</name>
    <dbReference type="NCBI Taxonomy" id="2838751"/>
    <lineage>
        <taxon>Bacteria</taxon>
        <taxon>Bacillati</taxon>
        <taxon>Bacillota</taxon>
        <taxon>Clostridia</taxon>
        <taxon>Eubacteriales</taxon>
        <taxon>Oscillospiraceae</taxon>
        <taxon>Ruthenibacterium</taxon>
    </lineage>
</organism>
<name>A0A9D2M2S7_9FIRM</name>
<evidence type="ECO:0000256" key="3">
    <source>
        <dbReference type="ARBA" id="ARBA00022741"/>
    </source>
</evidence>
<dbReference type="GO" id="GO:0036431">
    <property type="term" value="F:dCMP kinase activity"/>
    <property type="evidence" value="ECO:0007669"/>
    <property type="project" value="InterPro"/>
</dbReference>
<keyword evidence="2 8" id="KW-0808">Transferase</keyword>
<evidence type="ECO:0000256" key="6">
    <source>
        <dbReference type="ARBA" id="ARBA00047615"/>
    </source>
</evidence>
<dbReference type="Proteomes" id="UP000824209">
    <property type="component" value="Unassembled WGS sequence"/>
</dbReference>
<dbReference type="PANTHER" id="PTHR21299:SF2">
    <property type="entry name" value="CYTIDYLATE KINASE"/>
    <property type="match status" value="1"/>
</dbReference>
<evidence type="ECO:0000256" key="1">
    <source>
        <dbReference type="ARBA" id="ARBA00009427"/>
    </source>
</evidence>
<comment type="caution">
    <text evidence="10">The sequence shown here is derived from an EMBL/GenBank/DDBJ whole genome shotgun (WGS) entry which is preliminary data.</text>
</comment>
<protein>
    <recommendedName>
        <fullName evidence="8">Cytidylate kinase</fullName>
        <shortName evidence="8">CK</shortName>
        <ecNumber evidence="8">2.7.4.25</ecNumber>
    </recommendedName>
    <alternativeName>
        <fullName evidence="8">Cytidine monophosphate kinase</fullName>
        <shortName evidence="8">CMP kinase</shortName>
    </alternativeName>
</protein>
<comment type="similarity">
    <text evidence="1 8">Belongs to the cytidylate kinase family. Type 1 subfamily.</text>
</comment>
<dbReference type="Pfam" id="PF02224">
    <property type="entry name" value="Cytidylate_kin"/>
    <property type="match status" value="1"/>
</dbReference>
<dbReference type="GO" id="GO:0005829">
    <property type="term" value="C:cytosol"/>
    <property type="evidence" value="ECO:0007669"/>
    <property type="project" value="TreeGrafter"/>
</dbReference>
<evidence type="ECO:0000256" key="5">
    <source>
        <dbReference type="ARBA" id="ARBA00022840"/>
    </source>
</evidence>
<dbReference type="AlphaFoldDB" id="A0A9D2M2S7"/>
<reference evidence="10" key="1">
    <citation type="journal article" date="2021" name="PeerJ">
        <title>Extensive microbial diversity within the chicken gut microbiome revealed by metagenomics and culture.</title>
        <authorList>
            <person name="Gilroy R."/>
            <person name="Ravi A."/>
            <person name="Getino M."/>
            <person name="Pursley I."/>
            <person name="Horton D.L."/>
            <person name="Alikhan N.F."/>
            <person name="Baker D."/>
            <person name="Gharbi K."/>
            <person name="Hall N."/>
            <person name="Watson M."/>
            <person name="Adriaenssens E.M."/>
            <person name="Foster-Nyarko E."/>
            <person name="Jarju S."/>
            <person name="Secka A."/>
            <person name="Antonio M."/>
            <person name="Oren A."/>
            <person name="Chaudhuri R.R."/>
            <person name="La Ragione R."/>
            <person name="Hildebrand F."/>
            <person name="Pallen M.J."/>
        </authorList>
    </citation>
    <scope>NUCLEOTIDE SEQUENCE</scope>
    <source>
        <strain evidence="10">ChiBcec8-14828</strain>
    </source>
</reference>
<keyword evidence="5 8" id="KW-0067">ATP-binding</keyword>
<dbReference type="InterPro" id="IPR003136">
    <property type="entry name" value="Cytidylate_kin"/>
</dbReference>